<dbReference type="PRINTS" id="PR00081">
    <property type="entry name" value="GDHRDH"/>
</dbReference>
<dbReference type="CDD" id="cd05233">
    <property type="entry name" value="SDR_c"/>
    <property type="match status" value="1"/>
</dbReference>
<dbReference type="PANTHER" id="PTHR42760">
    <property type="entry name" value="SHORT-CHAIN DEHYDROGENASES/REDUCTASES FAMILY MEMBER"/>
    <property type="match status" value="1"/>
</dbReference>
<dbReference type="PROSITE" id="PS00061">
    <property type="entry name" value="ADH_SHORT"/>
    <property type="match status" value="1"/>
</dbReference>
<evidence type="ECO:0000313" key="2">
    <source>
        <dbReference type="EMBL" id="OZI79259.1"/>
    </source>
</evidence>
<evidence type="ECO:0000256" key="1">
    <source>
        <dbReference type="ARBA" id="ARBA00006484"/>
    </source>
</evidence>
<dbReference type="PRINTS" id="PR00080">
    <property type="entry name" value="SDRFAMILY"/>
</dbReference>
<dbReference type="GO" id="GO:0016616">
    <property type="term" value="F:oxidoreductase activity, acting on the CH-OH group of donors, NAD or NADP as acceptor"/>
    <property type="evidence" value="ECO:0007669"/>
    <property type="project" value="TreeGrafter"/>
</dbReference>
<protein>
    <submittedName>
        <fullName evidence="2">3-oxoacyl-ACP reductase</fullName>
    </submittedName>
</protein>
<gene>
    <name evidence="2" type="ORF">CAL24_04805</name>
</gene>
<dbReference type="Proteomes" id="UP000215633">
    <property type="component" value="Unassembled WGS sequence"/>
</dbReference>
<dbReference type="Pfam" id="PF13561">
    <property type="entry name" value="adh_short_C2"/>
    <property type="match status" value="1"/>
</dbReference>
<dbReference type="SUPFAM" id="SSF51735">
    <property type="entry name" value="NAD(P)-binding Rossmann-fold domains"/>
    <property type="match status" value="1"/>
</dbReference>
<accession>A0A261VZ24</accession>
<dbReference type="Gene3D" id="3.40.50.720">
    <property type="entry name" value="NAD(P)-binding Rossmann-like Domain"/>
    <property type="match status" value="1"/>
</dbReference>
<evidence type="ECO:0000313" key="3">
    <source>
        <dbReference type="Proteomes" id="UP000215633"/>
    </source>
</evidence>
<keyword evidence="3" id="KW-1185">Reference proteome</keyword>
<dbReference type="InterPro" id="IPR036291">
    <property type="entry name" value="NAD(P)-bd_dom_sf"/>
</dbReference>
<dbReference type="FunFam" id="3.40.50.720:FF:000084">
    <property type="entry name" value="Short-chain dehydrogenase reductase"/>
    <property type="match status" value="1"/>
</dbReference>
<reference evidence="3" key="1">
    <citation type="submission" date="2017-05" db="EMBL/GenBank/DDBJ databases">
        <title>Complete and WGS of Bordetella genogroups.</title>
        <authorList>
            <person name="Spilker T."/>
            <person name="Lipuma J."/>
        </authorList>
    </citation>
    <scope>NUCLEOTIDE SEQUENCE [LARGE SCALE GENOMIC DNA]</scope>
    <source>
        <strain evidence="3">AU8256</strain>
    </source>
</reference>
<dbReference type="AlphaFoldDB" id="A0A261VZ24"/>
<proteinExistence type="inferred from homology"/>
<dbReference type="EMBL" id="NEVT01000003">
    <property type="protein sequence ID" value="OZI79259.1"/>
    <property type="molecule type" value="Genomic_DNA"/>
</dbReference>
<dbReference type="InterPro" id="IPR002347">
    <property type="entry name" value="SDR_fam"/>
</dbReference>
<organism evidence="2 3">
    <name type="scientific">Bordetella genomosp. 2</name>
    <dbReference type="NCBI Taxonomy" id="1983456"/>
    <lineage>
        <taxon>Bacteria</taxon>
        <taxon>Pseudomonadati</taxon>
        <taxon>Pseudomonadota</taxon>
        <taxon>Betaproteobacteria</taxon>
        <taxon>Burkholderiales</taxon>
        <taxon>Alcaligenaceae</taxon>
        <taxon>Bordetella</taxon>
    </lineage>
</organism>
<dbReference type="GO" id="GO:0006633">
    <property type="term" value="P:fatty acid biosynthetic process"/>
    <property type="evidence" value="ECO:0007669"/>
    <property type="project" value="TreeGrafter"/>
</dbReference>
<dbReference type="PANTHER" id="PTHR42760:SF122">
    <property type="entry name" value="NAD(P)-BINDING PROTEIN"/>
    <property type="match status" value="1"/>
</dbReference>
<dbReference type="InterPro" id="IPR020904">
    <property type="entry name" value="Sc_DH/Rdtase_CS"/>
</dbReference>
<comment type="similarity">
    <text evidence="1">Belongs to the short-chain dehydrogenases/reductases (SDR) family.</text>
</comment>
<dbReference type="GO" id="GO:0048038">
    <property type="term" value="F:quinone binding"/>
    <property type="evidence" value="ECO:0007669"/>
    <property type="project" value="TreeGrafter"/>
</dbReference>
<dbReference type="NCBIfam" id="NF005559">
    <property type="entry name" value="PRK07231.1"/>
    <property type="match status" value="1"/>
</dbReference>
<comment type="caution">
    <text evidence="2">The sequence shown here is derived from an EMBL/GenBank/DDBJ whole genome shotgun (WGS) entry which is preliminary data.</text>
</comment>
<name>A0A261VZ24_9BORD</name>
<sequence length="292" mass="30871">MRRHDRRTGERGMNDDLNDWRALLPAASSRLAGKVALVAGGGSSGPGWSIGKACCATLARHGASVCVLDASLDAARDALDAVQALGGQGMALQADVADAEAMRQAVHAVMQRHGRLDILQANAGIGKVGGPEEIDMADWERIQKVNVDSLLVASRLVLPIMREQGGGAIVAVSSVAGLRYLGYPHLAYNVTKAAVIHFARMIAQQYAAHGIRANTVVPGLIDTPRVRHTVARMFSADDFDQARAARDRQVPMGRMGTPWEVANAVAFLASDEAAYITGTELVVDGGLIGKYA</sequence>